<dbReference type="HOGENOM" id="CLU_639014_0_0_5"/>
<organism evidence="1 2">
    <name type="scientific">Hyphomicrobium denitrificans (strain ATCC 51888 / DSM 1869 / NCIMB 11706 / TK 0415)</name>
    <dbReference type="NCBI Taxonomy" id="582899"/>
    <lineage>
        <taxon>Bacteria</taxon>
        <taxon>Pseudomonadati</taxon>
        <taxon>Pseudomonadota</taxon>
        <taxon>Alphaproteobacteria</taxon>
        <taxon>Hyphomicrobiales</taxon>
        <taxon>Hyphomicrobiaceae</taxon>
        <taxon>Hyphomicrobium</taxon>
    </lineage>
</organism>
<protein>
    <submittedName>
        <fullName evidence="1">Uncharacterized protein</fullName>
    </submittedName>
</protein>
<gene>
    <name evidence="1" type="ordered locus">Hden_1591</name>
</gene>
<sequence length="429" mass="45385">MTDSTYVFPPGERITDDSTGAPISGATIYFYDAQTTNAKTVYADADLTASLGTSVVTDSQGYPTTNGITRTLIYVGTAPYKIVIKDSSSNTIATHDNIPGAVVSASSSDVAVTASFPVVTKSLNYTVVKDDQNSLFKINCSSGDVTLTLPSAVAMGNGWCIRVQHAGSANQAILATVSSQLISEGSKSFSTGYALALNGEDIELRSDGGNWSVVSHTSPFIKVAQGIIPITDRLSAPPVSPQHGAFYLLTSSPSGAWSTFSQHDIVQYHGGSAAWVNFTPYTDCGWFAYVADENLNYQFRDSAWVPESATNSVAGTVKTASQAVQETSTATDTAVTPATQQFHPSSPKWWLEATVSGGTPTVVASYNNTSITDANVGVLTATIATDFSSANWACHVTCRGAGHHARACWMGVRLVAVRRSNYRSLLHPR</sequence>
<dbReference type="KEGG" id="hdn:Hden_1591"/>
<dbReference type="Proteomes" id="UP000002033">
    <property type="component" value="Chromosome"/>
</dbReference>
<evidence type="ECO:0000313" key="2">
    <source>
        <dbReference type="Proteomes" id="UP000002033"/>
    </source>
</evidence>
<proteinExistence type="predicted"/>
<keyword evidence="2" id="KW-1185">Reference proteome</keyword>
<dbReference type="eggNOG" id="ENOG5033H37">
    <property type="taxonomic scope" value="Bacteria"/>
</dbReference>
<dbReference type="AlphaFoldDB" id="D8JYE6"/>
<reference evidence="2" key="1">
    <citation type="journal article" date="2011" name="J. Bacteriol.">
        <title>Genome sequences of eight morphologically diverse alphaproteobacteria.</title>
        <authorList>
            <consortium name="US DOE Joint Genome Institute"/>
            <person name="Brown P.J."/>
            <person name="Kysela D.T."/>
            <person name="Buechlein A."/>
            <person name="Hemmerich C."/>
            <person name="Brun Y.V."/>
        </authorList>
    </citation>
    <scope>NUCLEOTIDE SEQUENCE [LARGE SCALE GENOMIC DNA]</scope>
    <source>
        <strain evidence="2">ATCC 51888 / DSM 1869 / NCIB 11706 / TK 0415</strain>
    </source>
</reference>
<dbReference type="STRING" id="582899.Hden_1591"/>
<dbReference type="EMBL" id="CP002083">
    <property type="protein sequence ID" value="ADJ23398.1"/>
    <property type="molecule type" value="Genomic_DNA"/>
</dbReference>
<dbReference type="RefSeq" id="WP_013215563.1">
    <property type="nucleotide sequence ID" value="NC_014313.1"/>
</dbReference>
<name>D8JYE6_HYPDA</name>
<dbReference type="Pfam" id="PF10983">
    <property type="entry name" value="DUF2793"/>
    <property type="match status" value="1"/>
</dbReference>
<evidence type="ECO:0000313" key="1">
    <source>
        <dbReference type="EMBL" id="ADJ23398.1"/>
    </source>
</evidence>
<dbReference type="OrthoDB" id="564699at2"/>
<accession>D8JYE6</accession>
<dbReference type="InterPro" id="IPR021251">
    <property type="entry name" value="DUF2793"/>
</dbReference>